<keyword evidence="2" id="KW-1185">Reference proteome</keyword>
<dbReference type="Proteomes" id="UP001062846">
    <property type="component" value="Chromosome 5"/>
</dbReference>
<protein>
    <submittedName>
        <fullName evidence="1">Uncharacterized protein</fullName>
    </submittedName>
</protein>
<organism evidence="1 2">
    <name type="scientific">Rhododendron molle</name>
    <name type="common">Chinese azalea</name>
    <name type="synonym">Azalea mollis</name>
    <dbReference type="NCBI Taxonomy" id="49168"/>
    <lineage>
        <taxon>Eukaryota</taxon>
        <taxon>Viridiplantae</taxon>
        <taxon>Streptophyta</taxon>
        <taxon>Embryophyta</taxon>
        <taxon>Tracheophyta</taxon>
        <taxon>Spermatophyta</taxon>
        <taxon>Magnoliopsida</taxon>
        <taxon>eudicotyledons</taxon>
        <taxon>Gunneridae</taxon>
        <taxon>Pentapetalae</taxon>
        <taxon>asterids</taxon>
        <taxon>Ericales</taxon>
        <taxon>Ericaceae</taxon>
        <taxon>Ericoideae</taxon>
        <taxon>Rhodoreae</taxon>
        <taxon>Rhododendron</taxon>
    </lineage>
</organism>
<proteinExistence type="predicted"/>
<sequence length="64" mass="7275">MFGGSVIDVFSNNIEAWDVRGLEAQTCIEVSACISSWRGVKRIGVNLALCSRWRFSTRIFDSRY</sequence>
<comment type="caution">
    <text evidence="1">The sequence shown here is derived from an EMBL/GenBank/DDBJ whole genome shotgun (WGS) entry which is preliminary data.</text>
</comment>
<evidence type="ECO:0000313" key="2">
    <source>
        <dbReference type="Proteomes" id="UP001062846"/>
    </source>
</evidence>
<accession>A0ACC0NK90</accession>
<dbReference type="EMBL" id="CM046392">
    <property type="protein sequence ID" value="KAI8553773.1"/>
    <property type="molecule type" value="Genomic_DNA"/>
</dbReference>
<reference evidence="1" key="1">
    <citation type="submission" date="2022-02" db="EMBL/GenBank/DDBJ databases">
        <title>Plant Genome Project.</title>
        <authorList>
            <person name="Zhang R.-G."/>
        </authorList>
    </citation>
    <scope>NUCLEOTIDE SEQUENCE</scope>
    <source>
        <strain evidence="1">AT1</strain>
    </source>
</reference>
<gene>
    <name evidence="1" type="ORF">RHMOL_Rhmol05G0042300</name>
</gene>
<evidence type="ECO:0000313" key="1">
    <source>
        <dbReference type="EMBL" id="KAI8553773.1"/>
    </source>
</evidence>
<name>A0ACC0NK90_RHOML</name>